<keyword evidence="1" id="KW-0732">Signal</keyword>
<dbReference type="EMBL" id="HBHK01021017">
    <property type="protein sequence ID" value="CAD9697911.1"/>
    <property type="molecule type" value="Transcribed_RNA"/>
</dbReference>
<evidence type="ECO:0000313" key="2">
    <source>
        <dbReference type="EMBL" id="CAD9697911.1"/>
    </source>
</evidence>
<evidence type="ECO:0000256" key="1">
    <source>
        <dbReference type="SAM" id="SignalP"/>
    </source>
</evidence>
<organism evidence="2">
    <name type="scientific">Mucochytrium quahogii</name>
    <dbReference type="NCBI Taxonomy" id="96639"/>
    <lineage>
        <taxon>Eukaryota</taxon>
        <taxon>Sar</taxon>
        <taxon>Stramenopiles</taxon>
        <taxon>Bigyra</taxon>
        <taxon>Labyrinthulomycetes</taxon>
        <taxon>Thraustochytrida</taxon>
        <taxon>Thraustochytriidae</taxon>
        <taxon>Mucochytrium</taxon>
    </lineage>
</organism>
<accession>A0A7S2SEK8</accession>
<feature type="chain" id="PRO_5031053183" evidence="1">
    <location>
        <begin position="39"/>
        <end position="150"/>
    </location>
</feature>
<gene>
    <name evidence="2" type="ORF">QSP1433_LOCUS13376</name>
</gene>
<name>A0A7S2SEK8_9STRA</name>
<sequence length="150" mass="16817">MASYGNTVTSASLAMERFVRVVLIFILVLYAQLKPTHAACDIMACCQVDELLKEMTKFTTHSELDKVQVSILSDVNTNLCSFPVGALCAFSNETVRCELLNYPATSNGTGPDSKYMLLQKLFSNCAWAREYRMGDPKYTLSDFLIDVYLR</sequence>
<feature type="signal peptide" evidence="1">
    <location>
        <begin position="1"/>
        <end position="38"/>
    </location>
</feature>
<reference evidence="2" key="1">
    <citation type="submission" date="2021-01" db="EMBL/GenBank/DDBJ databases">
        <authorList>
            <person name="Corre E."/>
            <person name="Pelletier E."/>
            <person name="Niang G."/>
            <person name="Scheremetjew M."/>
            <person name="Finn R."/>
            <person name="Kale V."/>
            <person name="Holt S."/>
            <person name="Cochrane G."/>
            <person name="Meng A."/>
            <person name="Brown T."/>
            <person name="Cohen L."/>
        </authorList>
    </citation>
    <scope>NUCLEOTIDE SEQUENCE</scope>
    <source>
        <strain evidence="2">NY070348D</strain>
    </source>
</reference>
<proteinExistence type="predicted"/>
<protein>
    <submittedName>
        <fullName evidence="2">Uncharacterized protein</fullName>
    </submittedName>
</protein>
<dbReference type="AlphaFoldDB" id="A0A7S2SEK8"/>